<evidence type="ECO:0000313" key="1">
    <source>
        <dbReference type="EnsemblPlants" id="cds.evm.model.07.740"/>
    </source>
</evidence>
<reference evidence="1" key="1">
    <citation type="submission" date="2018-11" db="EMBL/GenBank/DDBJ databases">
        <authorList>
            <person name="Grassa J C."/>
        </authorList>
    </citation>
    <scope>NUCLEOTIDE SEQUENCE [LARGE SCALE GENOMIC DNA]</scope>
</reference>
<name>A0A803Q684_CANSA</name>
<dbReference type="PANTHER" id="PTHR45125:SF36">
    <property type="entry name" value="BNAC01G27460D PROTEIN"/>
    <property type="match status" value="1"/>
</dbReference>
<sequence length="167" mass="19393">MSSIRTLSYSLEEDIHLCRVYLDISQNPIIGINQSKDQFWARVEAEYHLPEMFMTQRRPRRSLQSRMTTILAAVSKFRGCINQIENKNPSGASEQDIINQAKMLLSQDPKYKKGFKYDHVWPILKDCEKFTNNNANGATRFQQQGETLLYPNQALSVLSHQHRHPLV</sequence>
<proteinExistence type="predicted"/>
<dbReference type="PANTHER" id="PTHR45125">
    <property type="entry name" value="F21J9.4-RELATED"/>
    <property type="match status" value="1"/>
</dbReference>
<organism evidence="1 2">
    <name type="scientific">Cannabis sativa</name>
    <name type="common">Hemp</name>
    <name type="synonym">Marijuana</name>
    <dbReference type="NCBI Taxonomy" id="3483"/>
    <lineage>
        <taxon>Eukaryota</taxon>
        <taxon>Viridiplantae</taxon>
        <taxon>Streptophyta</taxon>
        <taxon>Embryophyta</taxon>
        <taxon>Tracheophyta</taxon>
        <taxon>Spermatophyta</taxon>
        <taxon>Magnoliopsida</taxon>
        <taxon>eudicotyledons</taxon>
        <taxon>Gunneridae</taxon>
        <taxon>Pentapetalae</taxon>
        <taxon>rosids</taxon>
        <taxon>fabids</taxon>
        <taxon>Rosales</taxon>
        <taxon>Cannabaceae</taxon>
        <taxon>Cannabis</taxon>
    </lineage>
</organism>
<accession>A0A803Q684</accession>
<dbReference type="EMBL" id="UZAU01000646">
    <property type="status" value="NOT_ANNOTATED_CDS"/>
    <property type="molecule type" value="Genomic_DNA"/>
</dbReference>
<evidence type="ECO:0000313" key="2">
    <source>
        <dbReference type="Proteomes" id="UP000596661"/>
    </source>
</evidence>
<dbReference type="OMA" id="NDEDRCE"/>
<dbReference type="AlphaFoldDB" id="A0A803Q684"/>
<dbReference type="EnsemblPlants" id="evm.model.07.740">
    <property type="protein sequence ID" value="cds.evm.model.07.740"/>
    <property type="gene ID" value="evm.TU.07.740"/>
</dbReference>
<protein>
    <recommendedName>
        <fullName evidence="3">No apical meristem-associated C-terminal domain-containing protein</fullName>
    </recommendedName>
</protein>
<evidence type="ECO:0008006" key="3">
    <source>
        <dbReference type="Google" id="ProtNLM"/>
    </source>
</evidence>
<reference evidence="1" key="2">
    <citation type="submission" date="2021-03" db="UniProtKB">
        <authorList>
            <consortium name="EnsemblPlants"/>
        </authorList>
    </citation>
    <scope>IDENTIFICATION</scope>
</reference>
<dbReference type="Gramene" id="evm.model.07.740">
    <property type="protein sequence ID" value="cds.evm.model.07.740"/>
    <property type="gene ID" value="evm.TU.07.740"/>
</dbReference>
<dbReference type="Proteomes" id="UP000596661">
    <property type="component" value="Chromosome 7"/>
</dbReference>
<keyword evidence="2" id="KW-1185">Reference proteome</keyword>